<protein>
    <submittedName>
        <fullName evidence="2">LGFP repeat-containing protein</fullName>
    </submittedName>
</protein>
<gene>
    <name evidence="2" type="ORF">EV192_106544</name>
</gene>
<dbReference type="Proteomes" id="UP000295680">
    <property type="component" value="Unassembled WGS sequence"/>
</dbReference>
<dbReference type="InterPro" id="IPR013207">
    <property type="entry name" value="LGFP"/>
</dbReference>
<name>A0A4R2JEU7_9PSEU</name>
<sequence length="792" mass="86829">MGHLRVLLTIPLVLLGMVSATTVATAASPCGITPYGLIGARWTQLGAEGSAFGCATEVEHDVPGRSGRLQTFQWGQIAWTPSQGDAMVVSMYYIANHVVVDWGPTNPFSYDKFVVRWDLNGQNQGQRDLNGGTGGHFEFDTGSGWSSTIVEGCDTHVIGSSTCRQQWTIPVGANVGPPGPINIAAWSATDPAHAYDGLDQRRLAAVQQLACTRVLNPGGSNAGENEGLLMSAHLELVRRFGTGYRCRGQIPSIDLVNQALRNTWPHPTGSSFDTPICSRNGDYDTFLKGLMVVAYRYWDLLYPDTRTHVLHDLMTENGAHSTDDEKTPVCGLIDLPESENHRLLIESARYLANQKLRDATGNPAFDNVANGMREYLLRNLQNFAKFDFMEYNARPYQRYSMDALFNLYDYARDPAIRTAAQVVLDYTTSKFALSSNQLRRAGPFRRLTSRTDAANQWYYGNPSDPQTAFFLFWTGLSGNLGGTIPDWWAGESVMVGLSSYLPPASAIRNAMVKGTTQETFYHGNRPRLSYSPDDAAPGVEIYSSSPSYLISAGGVWLPSGYGRDEWYDRLGTNENYGSVQSTTLMPTRANTNRDNFIRFDGYSNSSPTGRGNVNTCVEGGFACGLNLQVPQMWSNCAQQYTSGPWRFLNLNVPACGNLGFSVVIHGSPVDGAPQYGTAGFVHAVEASNIGFWDFVNRTLAANPNLPERLNPQQEYGVTLADGHTVTFRLTTPSGGNYERLVTWSDGRYLGDFGTAPLVAGTTMTSGNHDGLIDIGDRVLDYRDPLNPVVSYR</sequence>
<dbReference type="Pfam" id="PF08310">
    <property type="entry name" value="LGFP"/>
    <property type="match status" value="1"/>
</dbReference>
<evidence type="ECO:0000313" key="3">
    <source>
        <dbReference type="Proteomes" id="UP000295680"/>
    </source>
</evidence>
<proteinExistence type="predicted"/>
<evidence type="ECO:0000256" key="1">
    <source>
        <dbReference type="SAM" id="SignalP"/>
    </source>
</evidence>
<organism evidence="2 3">
    <name type="scientific">Actinocrispum wychmicini</name>
    <dbReference type="NCBI Taxonomy" id="1213861"/>
    <lineage>
        <taxon>Bacteria</taxon>
        <taxon>Bacillati</taxon>
        <taxon>Actinomycetota</taxon>
        <taxon>Actinomycetes</taxon>
        <taxon>Pseudonocardiales</taxon>
        <taxon>Pseudonocardiaceae</taxon>
        <taxon>Actinocrispum</taxon>
    </lineage>
</organism>
<feature type="signal peptide" evidence="1">
    <location>
        <begin position="1"/>
        <end position="26"/>
    </location>
</feature>
<evidence type="ECO:0000313" key="2">
    <source>
        <dbReference type="EMBL" id="TCO57067.1"/>
    </source>
</evidence>
<reference evidence="2 3" key="1">
    <citation type="submission" date="2019-03" db="EMBL/GenBank/DDBJ databases">
        <title>Genomic Encyclopedia of Type Strains, Phase IV (KMG-IV): sequencing the most valuable type-strain genomes for metagenomic binning, comparative biology and taxonomic classification.</title>
        <authorList>
            <person name="Goeker M."/>
        </authorList>
    </citation>
    <scope>NUCLEOTIDE SEQUENCE [LARGE SCALE GENOMIC DNA]</scope>
    <source>
        <strain evidence="2 3">DSM 45934</strain>
    </source>
</reference>
<comment type="caution">
    <text evidence="2">The sequence shown here is derived from an EMBL/GenBank/DDBJ whole genome shotgun (WGS) entry which is preliminary data.</text>
</comment>
<dbReference type="AlphaFoldDB" id="A0A4R2JEU7"/>
<dbReference type="EMBL" id="SLWS01000006">
    <property type="protein sequence ID" value="TCO57067.1"/>
    <property type="molecule type" value="Genomic_DNA"/>
</dbReference>
<dbReference type="RefSeq" id="WP_165960652.1">
    <property type="nucleotide sequence ID" value="NZ_SLWS01000006.1"/>
</dbReference>
<feature type="chain" id="PRO_5020313808" evidence="1">
    <location>
        <begin position="27"/>
        <end position="792"/>
    </location>
</feature>
<keyword evidence="3" id="KW-1185">Reference proteome</keyword>
<accession>A0A4R2JEU7</accession>
<keyword evidence="1" id="KW-0732">Signal</keyword>